<evidence type="ECO:0000256" key="2">
    <source>
        <dbReference type="ARBA" id="ARBA00022912"/>
    </source>
</evidence>
<feature type="compositionally biased region" description="Pro residues" evidence="4">
    <location>
        <begin position="860"/>
        <end position="871"/>
    </location>
</feature>
<accession>A0A5A7Q333</accession>
<organism evidence="7 8">
    <name type="scientific">Striga asiatica</name>
    <name type="common">Asiatic witchweed</name>
    <name type="synonym">Buchnera asiatica</name>
    <dbReference type="NCBI Taxonomy" id="4170"/>
    <lineage>
        <taxon>Eukaryota</taxon>
        <taxon>Viridiplantae</taxon>
        <taxon>Streptophyta</taxon>
        <taxon>Embryophyta</taxon>
        <taxon>Tracheophyta</taxon>
        <taxon>Spermatophyta</taxon>
        <taxon>Magnoliopsida</taxon>
        <taxon>eudicotyledons</taxon>
        <taxon>Gunneridae</taxon>
        <taxon>Pentapetalae</taxon>
        <taxon>asterids</taxon>
        <taxon>lamiids</taxon>
        <taxon>Lamiales</taxon>
        <taxon>Orobanchaceae</taxon>
        <taxon>Buchnereae</taxon>
        <taxon>Striga</taxon>
    </lineage>
</organism>
<feature type="compositionally biased region" description="Low complexity" evidence="4">
    <location>
        <begin position="582"/>
        <end position="599"/>
    </location>
</feature>
<feature type="compositionally biased region" description="Low complexity" evidence="4">
    <location>
        <begin position="812"/>
        <end position="825"/>
    </location>
</feature>
<dbReference type="PROSITE" id="PS51444">
    <property type="entry name" value="FH2"/>
    <property type="match status" value="1"/>
</dbReference>
<feature type="compositionally biased region" description="Basic and acidic residues" evidence="4">
    <location>
        <begin position="439"/>
        <end position="448"/>
    </location>
</feature>
<gene>
    <name evidence="7" type="ORF">STAS_16163</name>
</gene>
<evidence type="ECO:0000313" key="8">
    <source>
        <dbReference type="Proteomes" id="UP000325081"/>
    </source>
</evidence>
<keyword evidence="2" id="KW-0378">Hydrolase</keyword>
<dbReference type="Gene3D" id="2.60.40.1110">
    <property type="match status" value="1"/>
</dbReference>
<evidence type="ECO:0000259" key="5">
    <source>
        <dbReference type="PROSITE" id="PS51182"/>
    </source>
</evidence>
<feature type="compositionally biased region" description="Low complexity" evidence="4">
    <location>
        <begin position="913"/>
        <end position="936"/>
    </location>
</feature>
<keyword evidence="8" id="KW-1185">Reference proteome</keyword>
<dbReference type="EMBL" id="BKCP01005683">
    <property type="protein sequence ID" value="GER39539.1"/>
    <property type="molecule type" value="Genomic_DNA"/>
</dbReference>
<feature type="compositionally biased region" description="Pro residues" evidence="4">
    <location>
        <begin position="628"/>
        <end position="639"/>
    </location>
</feature>
<dbReference type="InterPro" id="IPR051144">
    <property type="entry name" value="Formin_homology_domain"/>
</dbReference>
<name>A0A5A7Q333_STRAF</name>
<feature type="compositionally biased region" description="Pro residues" evidence="4">
    <location>
        <begin position="571"/>
        <end position="581"/>
    </location>
</feature>
<feature type="compositionally biased region" description="Pro residues" evidence="4">
    <location>
        <begin position="884"/>
        <end position="893"/>
    </location>
</feature>
<evidence type="ECO:0000256" key="3">
    <source>
        <dbReference type="RuleBase" id="RU361260"/>
    </source>
</evidence>
<dbReference type="InterPro" id="IPR015425">
    <property type="entry name" value="FH2_Formin"/>
</dbReference>
<feature type="compositionally biased region" description="Polar residues" evidence="4">
    <location>
        <begin position="449"/>
        <end position="459"/>
    </location>
</feature>
<dbReference type="PANTHER" id="PTHR45733">
    <property type="entry name" value="FORMIN-J"/>
    <property type="match status" value="1"/>
</dbReference>
<evidence type="ECO:0000256" key="4">
    <source>
        <dbReference type="SAM" id="MobiDB-lite"/>
    </source>
</evidence>
<comment type="caution">
    <text evidence="7">The sequence shown here is derived from an EMBL/GenBank/DDBJ whole genome shotgun (WGS) entry which is preliminary data.</text>
</comment>
<feature type="region of interest" description="Disordered" evidence="4">
    <location>
        <begin position="1315"/>
        <end position="1336"/>
    </location>
</feature>
<dbReference type="Gene3D" id="1.20.58.2220">
    <property type="entry name" value="Formin, FH2 domain"/>
    <property type="match status" value="3"/>
</dbReference>
<evidence type="ECO:0000256" key="1">
    <source>
        <dbReference type="ARBA" id="ARBA00006468"/>
    </source>
</evidence>
<dbReference type="Proteomes" id="UP000325081">
    <property type="component" value="Unassembled WGS sequence"/>
</dbReference>
<evidence type="ECO:0000259" key="6">
    <source>
        <dbReference type="PROSITE" id="PS51444"/>
    </source>
</evidence>
<sequence>MALFRKLFYRKPPDGLLEICERVYVFDSCFTTDTVADQDYKGYVGGIITQLKEHYPDASILAFNFREGEVQSQIANALSDYDMTIMEYPRQYEGCPLLPMEVIHHFLRSSESWLSLGLQNLLLMHCEHGGWAVLAFMLAALLIYRKHYSGELKTLDMVYRQAPRELLHLLYPVNPMPSQLRYLQYVSRRNVATEWPPLDRDLTMDCVIIRTIPNFDGEGGCRPIFRIYGQDPRQASDRTPKVLFSTPKKSRAVRHYKQAECELVKIDIDCHIQGDVVLECICLLGDKDREVMMFRAMFNTAFIRSNILMLNRDEIDISWDAKDLFPKDFRAEVLFSEMDSVSSVTPVDSSCFEEKDGLPVEAFAKVQEFFNSVDWLVPKGDATVEVLQQISVEAYSQTETYQVNQSLAARGVKTVAKSTPDLPSDNRSNFLPEMSASADMERKQDDPHSQNVTIPSQKQTLIPSADLSSLPSSLLPHQLSISQSNSIAQQSKADTSHSRTSPSTPALPPAKIADIGNRKHPSTLEATSLKEDSAVVSPRISHKKFVRVRLSQLDSPHSTEDAVGAAKVATSPPPPPPPPLLSPHTATSESPSSTTTKSPFLNVIEGTGRQSPPHISSLETDITRRTVPHPPPPPTPPNATPIQEILTDSSAPIPVGPFVTPASHLNKNLDSEVRPPPPATFDSRLSESSAKRPSPPPPPPLLPPPPFEPPNEPSSLRGAPPSIVPPSPCGPAPSEPHLEKHSASGVIPPPPLTPPLRDNSVPRPAPPAPPPPPSFGLVAPPLTPPMARPAPPTPPPPPPPPLETPKERSSGEELSSPPSGLAASPRATPLKISLNAKPAPCPPPPPPPMPFREVSVAGGPPLPPPPPPPPHSSQSAGPTNSVILPPPPPPPNPSLSMSGPPSVPFAPPPPLLSPREPASLSNSVPSSSNKGTSMPGSPSPPPPSTPPLGAAGKSLLSRTQTSRSQSKKLKPLHWLKLSRAVSGSLWAETQKSEASRAPEIDISELESLFSAAVPNSDQGGSGRKTGTLGSVGKPEKVQLIDHRRAYNCEIMLSKVKIPLSDMLSSVLALEDTALDVDQVDNLIKFCPTKEEMDLLKGYKGEKDKLGKCEQARKLCLDLVDHLFNPDGNVSRQVTLLLKVMTLVFISVLSGVDASFGPQKEPECCQFCCRSGNLLFLFIRGSAKLKRIMQTILSLGNALNQGTARGSAIGFRLDSLLKLTETRARNNKMTLMHYLCKALKEFLCFSEGEVRCLASLYAGVGRNVDSLILYFGEDPARCPFEQVISTLFNFVRMFKKAQEENCKQLEFERKKAEKEASEKMKMNASDAGHLLQVRSVK</sequence>
<keyword evidence="2" id="KW-0904">Protein phosphatase</keyword>
<feature type="region of interest" description="Disordered" evidence="4">
    <location>
        <begin position="437"/>
        <end position="459"/>
    </location>
</feature>
<dbReference type="OrthoDB" id="1668162at2759"/>
<dbReference type="SUPFAM" id="SSF101447">
    <property type="entry name" value="Formin homology 2 domain (FH2 domain)"/>
    <property type="match status" value="1"/>
</dbReference>
<dbReference type="GO" id="GO:0004721">
    <property type="term" value="F:phosphoprotein phosphatase activity"/>
    <property type="evidence" value="ECO:0007669"/>
    <property type="project" value="UniProtKB-KW"/>
</dbReference>
<feature type="region of interest" description="Disordered" evidence="4">
    <location>
        <begin position="483"/>
        <end position="517"/>
    </location>
</feature>
<feature type="compositionally biased region" description="Polar residues" evidence="4">
    <location>
        <begin position="872"/>
        <end position="882"/>
    </location>
</feature>
<dbReference type="InterPro" id="IPR035892">
    <property type="entry name" value="C2_domain_sf"/>
</dbReference>
<dbReference type="PROSITE" id="PS51182">
    <property type="entry name" value="C2_TENSIN"/>
    <property type="match status" value="1"/>
</dbReference>
<feature type="compositionally biased region" description="Pro residues" evidence="4">
    <location>
        <begin position="763"/>
        <end position="774"/>
    </location>
</feature>
<feature type="compositionally biased region" description="Pro residues" evidence="4">
    <location>
        <begin position="722"/>
        <end position="734"/>
    </location>
</feature>
<dbReference type="Pfam" id="PF10409">
    <property type="entry name" value="PTEN_C2"/>
    <property type="match status" value="1"/>
</dbReference>
<feature type="compositionally biased region" description="Pro residues" evidence="4">
    <location>
        <begin position="901"/>
        <end position="912"/>
    </location>
</feature>
<dbReference type="PANTHER" id="PTHR45733:SF8">
    <property type="entry name" value="FORMIN-J"/>
    <property type="match status" value="1"/>
</dbReference>
<feature type="compositionally biased region" description="Pro residues" evidence="4">
    <location>
        <begin position="781"/>
        <end position="803"/>
    </location>
</feature>
<dbReference type="SUPFAM" id="SSF52799">
    <property type="entry name" value="(Phosphotyrosine protein) phosphatases II"/>
    <property type="match status" value="1"/>
</dbReference>
<dbReference type="SMART" id="SM00498">
    <property type="entry name" value="FH2"/>
    <property type="match status" value="1"/>
</dbReference>
<protein>
    <recommendedName>
        <fullName evidence="3">Formin-like protein</fullName>
    </recommendedName>
</protein>
<dbReference type="InterPro" id="IPR014020">
    <property type="entry name" value="Tensin_C2-dom"/>
</dbReference>
<feature type="compositionally biased region" description="Pro residues" evidence="4">
    <location>
        <begin position="693"/>
        <end position="712"/>
    </location>
</feature>
<proteinExistence type="inferred from homology"/>
<evidence type="ECO:0000313" key="7">
    <source>
        <dbReference type="EMBL" id="GER39539.1"/>
    </source>
</evidence>
<reference evidence="8" key="1">
    <citation type="journal article" date="2019" name="Curr. Biol.">
        <title>Genome Sequence of Striga asiatica Provides Insight into the Evolution of Plant Parasitism.</title>
        <authorList>
            <person name="Yoshida S."/>
            <person name="Kim S."/>
            <person name="Wafula E.K."/>
            <person name="Tanskanen J."/>
            <person name="Kim Y.M."/>
            <person name="Honaas L."/>
            <person name="Yang Z."/>
            <person name="Spallek T."/>
            <person name="Conn C.E."/>
            <person name="Ichihashi Y."/>
            <person name="Cheong K."/>
            <person name="Cui S."/>
            <person name="Der J.P."/>
            <person name="Gundlach H."/>
            <person name="Jiao Y."/>
            <person name="Hori C."/>
            <person name="Ishida J.K."/>
            <person name="Kasahara H."/>
            <person name="Kiba T."/>
            <person name="Kim M.S."/>
            <person name="Koo N."/>
            <person name="Laohavisit A."/>
            <person name="Lee Y.H."/>
            <person name="Lumba S."/>
            <person name="McCourt P."/>
            <person name="Mortimer J.C."/>
            <person name="Mutuku J.M."/>
            <person name="Nomura T."/>
            <person name="Sasaki-Sekimoto Y."/>
            <person name="Seto Y."/>
            <person name="Wang Y."/>
            <person name="Wakatake T."/>
            <person name="Sakakibara H."/>
            <person name="Demura T."/>
            <person name="Yamaguchi S."/>
            <person name="Yoneyama K."/>
            <person name="Manabe R.I."/>
            <person name="Nelson D.C."/>
            <person name="Schulman A.H."/>
            <person name="Timko M.P."/>
            <person name="dePamphilis C.W."/>
            <person name="Choi D."/>
            <person name="Shirasu K."/>
        </authorList>
    </citation>
    <scope>NUCLEOTIDE SEQUENCE [LARGE SCALE GENOMIC DNA]</scope>
    <source>
        <strain evidence="8">cv. UVA1</strain>
    </source>
</reference>
<dbReference type="Pfam" id="PF02181">
    <property type="entry name" value="FH2"/>
    <property type="match status" value="2"/>
</dbReference>
<feature type="domain" description="FH2" evidence="6">
    <location>
        <begin position="959"/>
        <end position="1336"/>
    </location>
</feature>
<feature type="compositionally biased region" description="Pro residues" evidence="4">
    <location>
        <begin position="839"/>
        <end position="850"/>
    </location>
</feature>
<comment type="similarity">
    <text evidence="1">Belongs to the formin-like family. Class-II subfamily.</text>
</comment>
<feature type="compositionally biased region" description="Polar residues" evidence="4">
    <location>
        <begin position="608"/>
        <end position="620"/>
    </location>
</feature>
<dbReference type="InterPro" id="IPR042201">
    <property type="entry name" value="FH2_Formin_sf"/>
</dbReference>
<dbReference type="SMART" id="SM01326">
    <property type="entry name" value="PTEN_C2"/>
    <property type="match status" value="1"/>
</dbReference>
<feature type="domain" description="C2 tensin-type" evidence="5">
    <location>
        <begin position="199"/>
        <end position="338"/>
    </location>
</feature>
<feature type="region of interest" description="Disordered" evidence="4">
    <location>
        <begin position="551"/>
        <end position="970"/>
    </location>
</feature>
<dbReference type="Gene3D" id="3.90.190.10">
    <property type="entry name" value="Protein tyrosine phosphatase superfamily"/>
    <property type="match status" value="1"/>
</dbReference>
<feature type="compositionally biased region" description="Pro residues" evidence="4">
    <location>
        <begin position="937"/>
        <end position="946"/>
    </location>
</feature>
<dbReference type="InterPro" id="IPR029021">
    <property type="entry name" value="Prot-tyrosine_phosphatase-like"/>
</dbReference>
<dbReference type="SUPFAM" id="SSF49562">
    <property type="entry name" value="C2 domain (Calcium/lipid-binding domain, CaLB)"/>
    <property type="match status" value="1"/>
</dbReference>